<feature type="transmembrane region" description="Helical" evidence="1">
    <location>
        <begin position="88"/>
        <end position="111"/>
    </location>
</feature>
<dbReference type="Proteomes" id="UP001212997">
    <property type="component" value="Unassembled WGS sequence"/>
</dbReference>
<evidence type="ECO:0000313" key="2">
    <source>
        <dbReference type="EMBL" id="KAJ3480503.1"/>
    </source>
</evidence>
<reference evidence="2" key="1">
    <citation type="submission" date="2022-07" db="EMBL/GenBank/DDBJ databases">
        <title>Genome Sequence of Physisporinus lineatus.</title>
        <authorList>
            <person name="Buettner E."/>
        </authorList>
    </citation>
    <scope>NUCLEOTIDE SEQUENCE</scope>
    <source>
        <strain evidence="2">VT162</strain>
    </source>
</reference>
<gene>
    <name evidence="2" type="ORF">NLI96_g8307</name>
</gene>
<feature type="transmembrane region" description="Helical" evidence="1">
    <location>
        <begin position="240"/>
        <end position="261"/>
    </location>
</feature>
<dbReference type="EMBL" id="JANAWD010000371">
    <property type="protein sequence ID" value="KAJ3480503.1"/>
    <property type="molecule type" value="Genomic_DNA"/>
</dbReference>
<keyword evidence="3" id="KW-1185">Reference proteome</keyword>
<evidence type="ECO:0000256" key="1">
    <source>
        <dbReference type="SAM" id="Phobius"/>
    </source>
</evidence>
<keyword evidence="1" id="KW-1133">Transmembrane helix</keyword>
<sequence>MSSGNLDEKGIPKVTDVLTTADQNQVEVPQPSTVSPSSNDTASFWLRSGIAQPLAIVDNINPIAWGKVSTWYFHPGRHAKNTTPAWSIIVRIMFLILNFFTVFLSYLGILLTPLNSPTLSSSLTPLLPKDPYIRDLLFFVEGLKYSGFTNHILQTLLYRPSTEFGKHLMNSSRHYMDELQATAYYILKRVRVDNHPRTLIGKFANDVQATTYPVDTKTGEIGSTTSTYGFAFRSKTSQTIVFYGLFFTTNAILQAILYNPFFSRLVEGLSMLHYP</sequence>
<keyword evidence="1" id="KW-0812">Transmembrane</keyword>
<dbReference type="AlphaFoldDB" id="A0AAD5UXL3"/>
<keyword evidence="1" id="KW-0472">Membrane</keyword>
<accession>A0AAD5UXL3</accession>
<proteinExistence type="predicted"/>
<name>A0AAD5UXL3_9APHY</name>
<organism evidence="2 3">
    <name type="scientific">Meripilus lineatus</name>
    <dbReference type="NCBI Taxonomy" id="2056292"/>
    <lineage>
        <taxon>Eukaryota</taxon>
        <taxon>Fungi</taxon>
        <taxon>Dikarya</taxon>
        <taxon>Basidiomycota</taxon>
        <taxon>Agaricomycotina</taxon>
        <taxon>Agaricomycetes</taxon>
        <taxon>Polyporales</taxon>
        <taxon>Meripilaceae</taxon>
        <taxon>Meripilus</taxon>
    </lineage>
</organism>
<comment type="caution">
    <text evidence="2">The sequence shown here is derived from an EMBL/GenBank/DDBJ whole genome shotgun (WGS) entry which is preliminary data.</text>
</comment>
<evidence type="ECO:0000313" key="3">
    <source>
        <dbReference type="Proteomes" id="UP001212997"/>
    </source>
</evidence>
<protein>
    <submittedName>
        <fullName evidence="2">Uncharacterized protein</fullName>
    </submittedName>
</protein>